<proteinExistence type="predicted"/>
<dbReference type="GO" id="GO:0043200">
    <property type="term" value="P:response to amino acid"/>
    <property type="evidence" value="ECO:0007669"/>
    <property type="project" value="TreeGrafter"/>
</dbReference>
<dbReference type="GO" id="GO:0005829">
    <property type="term" value="C:cytosol"/>
    <property type="evidence" value="ECO:0007669"/>
    <property type="project" value="TreeGrafter"/>
</dbReference>
<dbReference type="OrthoDB" id="34294at2"/>
<keyword evidence="2" id="KW-0238">DNA-binding</keyword>
<dbReference type="InterPro" id="IPR036390">
    <property type="entry name" value="WH_DNA-bd_sf"/>
</dbReference>
<dbReference type="RefSeq" id="WP_060913372.1">
    <property type="nucleotide sequence ID" value="NZ_KQ959917.1"/>
</dbReference>
<organism evidence="5 6">
    <name type="scientific">Gemella haemolysans</name>
    <dbReference type="NCBI Taxonomy" id="1379"/>
    <lineage>
        <taxon>Bacteria</taxon>
        <taxon>Bacillati</taxon>
        <taxon>Bacillota</taxon>
        <taxon>Bacilli</taxon>
        <taxon>Bacillales</taxon>
        <taxon>Gemellaceae</taxon>
        <taxon>Gemella</taxon>
    </lineage>
</organism>
<dbReference type="InterPro" id="IPR036388">
    <property type="entry name" value="WH-like_DNA-bd_sf"/>
</dbReference>
<keyword evidence="3" id="KW-0804">Transcription</keyword>
<feature type="domain" description="HTH asnC-type" evidence="4">
    <location>
        <begin position="2"/>
        <end position="63"/>
    </location>
</feature>
<gene>
    <name evidence="5" type="ORF">HMPREF3186_00035</name>
</gene>
<keyword evidence="1" id="KW-0805">Transcription regulation</keyword>
<accession>A0A134A9C4</accession>
<dbReference type="SUPFAM" id="SSF46785">
    <property type="entry name" value="Winged helix' DNA-binding domain"/>
    <property type="match status" value="1"/>
</dbReference>
<dbReference type="STRING" id="1379.HMPREF3186_00035"/>
<comment type="caution">
    <text evidence="5">The sequence shown here is derived from an EMBL/GenBank/DDBJ whole genome shotgun (WGS) entry which is preliminary data.</text>
</comment>
<evidence type="ECO:0000256" key="1">
    <source>
        <dbReference type="ARBA" id="ARBA00023015"/>
    </source>
</evidence>
<evidence type="ECO:0000313" key="5">
    <source>
        <dbReference type="EMBL" id="KXB64329.1"/>
    </source>
</evidence>
<evidence type="ECO:0000313" key="6">
    <source>
        <dbReference type="Proteomes" id="UP000070355"/>
    </source>
</evidence>
<dbReference type="Proteomes" id="UP000070355">
    <property type="component" value="Unassembled WGS sequence"/>
</dbReference>
<dbReference type="CDD" id="cd00090">
    <property type="entry name" value="HTH_ARSR"/>
    <property type="match status" value="1"/>
</dbReference>
<evidence type="ECO:0000256" key="2">
    <source>
        <dbReference type="ARBA" id="ARBA00023125"/>
    </source>
</evidence>
<sequence length="138" mass="16295">MIDHTDKEILKLLETNSRIKVKDIAEQVHLSAPTVSQRLIKLEEDEIIKKYTIQTNLSKTDYPIHVFILTTMTSSIHTQYLSYIEKNKKHILNHYRTSGISCYLLESRFKTNEQLNLFLEHLNKYANYSVLNVIKHFD</sequence>
<evidence type="ECO:0000259" key="4">
    <source>
        <dbReference type="PROSITE" id="PS50956"/>
    </source>
</evidence>
<reference evidence="6" key="1">
    <citation type="submission" date="2016-01" db="EMBL/GenBank/DDBJ databases">
        <authorList>
            <person name="Mitreva M."/>
            <person name="Pepin K.H."/>
            <person name="Mihindukulasuriya K.A."/>
            <person name="Fulton R."/>
            <person name="Fronick C."/>
            <person name="O'Laughlin M."/>
            <person name="Miner T."/>
            <person name="Herter B."/>
            <person name="Rosa B.A."/>
            <person name="Cordes M."/>
            <person name="Tomlinson C."/>
            <person name="Wollam A."/>
            <person name="Palsikar V.B."/>
            <person name="Mardis E.R."/>
            <person name="Wilson R.K."/>
        </authorList>
    </citation>
    <scope>NUCLEOTIDE SEQUENCE [LARGE SCALE GENOMIC DNA]</scope>
    <source>
        <strain evidence="6">DNF01167</strain>
    </source>
</reference>
<dbReference type="Gene3D" id="1.10.10.10">
    <property type="entry name" value="Winged helix-like DNA-binding domain superfamily/Winged helix DNA-binding domain"/>
    <property type="match status" value="1"/>
</dbReference>
<dbReference type="AlphaFoldDB" id="A0A134A9C4"/>
<dbReference type="InterPro" id="IPR019888">
    <property type="entry name" value="Tscrpt_reg_AsnC-like"/>
</dbReference>
<dbReference type="PANTHER" id="PTHR30154">
    <property type="entry name" value="LEUCINE-RESPONSIVE REGULATORY PROTEIN"/>
    <property type="match status" value="1"/>
</dbReference>
<evidence type="ECO:0000256" key="3">
    <source>
        <dbReference type="ARBA" id="ARBA00023163"/>
    </source>
</evidence>
<dbReference type="InterPro" id="IPR000485">
    <property type="entry name" value="AsnC-type_HTH_dom"/>
</dbReference>
<protein>
    <submittedName>
        <fullName evidence="5">Putative HTH-type transcriptional regulator LrpA</fullName>
    </submittedName>
</protein>
<dbReference type="SMART" id="SM00344">
    <property type="entry name" value="HTH_ASNC"/>
    <property type="match status" value="1"/>
</dbReference>
<dbReference type="InterPro" id="IPR011991">
    <property type="entry name" value="ArsR-like_HTH"/>
</dbReference>
<dbReference type="Gene3D" id="3.30.70.920">
    <property type="match status" value="1"/>
</dbReference>
<dbReference type="PATRIC" id="fig|1379.3.peg.35"/>
<dbReference type="Pfam" id="PF13412">
    <property type="entry name" value="HTH_24"/>
    <property type="match status" value="1"/>
</dbReference>
<dbReference type="PROSITE" id="PS50956">
    <property type="entry name" value="HTH_ASNC_2"/>
    <property type="match status" value="1"/>
</dbReference>
<dbReference type="PRINTS" id="PR00033">
    <property type="entry name" value="HTHASNC"/>
</dbReference>
<dbReference type="PANTHER" id="PTHR30154:SF55">
    <property type="entry name" value="HTH-TYPE TRANSCRIPTIONAL REGULATOR LRPB"/>
    <property type="match status" value="1"/>
</dbReference>
<name>A0A134A9C4_9BACL</name>
<dbReference type="EMBL" id="LSDC01000005">
    <property type="protein sequence ID" value="KXB64329.1"/>
    <property type="molecule type" value="Genomic_DNA"/>
</dbReference>
<dbReference type="GO" id="GO:0043565">
    <property type="term" value="F:sequence-specific DNA binding"/>
    <property type="evidence" value="ECO:0007669"/>
    <property type="project" value="InterPro"/>
</dbReference>